<evidence type="ECO:0000256" key="5">
    <source>
        <dbReference type="SAM" id="Phobius"/>
    </source>
</evidence>
<keyword evidence="4 5" id="KW-0472">Membrane</keyword>
<evidence type="ECO:0000256" key="4">
    <source>
        <dbReference type="ARBA" id="ARBA00023136"/>
    </source>
</evidence>
<dbReference type="AlphaFoldDB" id="A0A6P8G4I0"/>
<dbReference type="RefSeq" id="XP_031434169.2">
    <property type="nucleotide sequence ID" value="XM_031578309.2"/>
</dbReference>
<evidence type="ECO:0000256" key="2">
    <source>
        <dbReference type="ARBA" id="ARBA00022692"/>
    </source>
</evidence>
<keyword evidence="6" id="KW-1185">Reference proteome</keyword>
<dbReference type="PANTHER" id="PTHR16736">
    <property type="entry name" value="CORTEXIN-1-RELATED"/>
    <property type="match status" value="1"/>
</dbReference>
<dbReference type="PANTHER" id="PTHR16736:SF1">
    <property type="entry name" value="CORTEXIN-3"/>
    <property type="match status" value="1"/>
</dbReference>
<accession>A0A6P8G4I0</accession>
<reference evidence="7" key="1">
    <citation type="submission" date="2025-08" db="UniProtKB">
        <authorList>
            <consortium name="RefSeq"/>
        </authorList>
    </citation>
    <scope>IDENTIFICATION</scope>
</reference>
<name>A0A6P8G4I0_CLUHA</name>
<keyword evidence="3 5" id="KW-1133">Transmembrane helix</keyword>
<proteinExistence type="predicted"/>
<dbReference type="KEGG" id="char:116222958"/>
<evidence type="ECO:0000313" key="6">
    <source>
        <dbReference type="Proteomes" id="UP000515152"/>
    </source>
</evidence>
<feature type="transmembrane region" description="Helical" evidence="5">
    <location>
        <begin position="213"/>
        <end position="235"/>
    </location>
</feature>
<evidence type="ECO:0000256" key="3">
    <source>
        <dbReference type="ARBA" id="ARBA00022989"/>
    </source>
</evidence>
<evidence type="ECO:0000313" key="7">
    <source>
        <dbReference type="RefSeq" id="XP_031434169.2"/>
    </source>
</evidence>
<evidence type="ECO:0000256" key="1">
    <source>
        <dbReference type="ARBA" id="ARBA00004167"/>
    </source>
</evidence>
<feature type="transmembrane region" description="Helical" evidence="5">
    <location>
        <begin position="7"/>
        <end position="26"/>
    </location>
</feature>
<protein>
    <submittedName>
        <fullName evidence="7">Uncharacterized protein LOC116222958</fullName>
    </submittedName>
</protein>
<dbReference type="OrthoDB" id="9947540at2759"/>
<sequence>MNNELQLLSRFVSLFLSLSFTPWSPWPPCYSAFPPLLLFFCLCTYPFPLLHNYLSFCLHFNFSLLLLLALMFSSFHSIFDHPKHIPPSLSLPPSAATFSLSDYDDYYDVHPWGWGRRAGGSRMRMPLRLLLWEHASSSSTSSFCTTSSSSSSSSITSSPSCPSSRWWPMAVAPFTFSSSVSSPLLLLPAIPVPQGQSPHPAEGMVTLEQKTTFFLVSFLFIMLGVLIVRCFRILLDPYRSMPTSTWADGLDGLEKGQFDNTLA</sequence>
<dbReference type="Pfam" id="PF11057">
    <property type="entry name" value="Cortexin"/>
    <property type="match status" value="1"/>
</dbReference>
<feature type="transmembrane region" description="Helical" evidence="5">
    <location>
        <begin position="32"/>
        <end position="50"/>
    </location>
</feature>
<dbReference type="GO" id="GO:0016020">
    <property type="term" value="C:membrane"/>
    <property type="evidence" value="ECO:0007669"/>
    <property type="project" value="UniProtKB-SubCell"/>
</dbReference>
<gene>
    <name evidence="7" type="primary">LOC116222958</name>
</gene>
<organism evidence="6 7">
    <name type="scientific">Clupea harengus</name>
    <name type="common">Atlantic herring</name>
    <dbReference type="NCBI Taxonomy" id="7950"/>
    <lineage>
        <taxon>Eukaryota</taxon>
        <taxon>Metazoa</taxon>
        <taxon>Chordata</taxon>
        <taxon>Craniata</taxon>
        <taxon>Vertebrata</taxon>
        <taxon>Euteleostomi</taxon>
        <taxon>Actinopterygii</taxon>
        <taxon>Neopterygii</taxon>
        <taxon>Teleostei</taxon>
        <taxon>Clupei</taxon>
        <taxon>Clupeiformes</taxon>
        <taxon>Clupeoidei</taxon>
        <taxon>Clupeidae</taxon>
        <taxon>Clupea</taxon>
    </lineage>
</organism>
<keyword evidence="2 5" id="KW-0812">Transmembrane</keyword>
<dbReference type="Proteomes" id="UP000515152">
    <property type="component" value="Chromosome 12"/>
</dbReference>
<dbReference type="InterPro" id="IPR020066">
    <property type="entry name" value="Cortexin"/>
</dbReference>
<comment type="subcellular location">
    <subcellularLocation>
        <location evidence="1">Membrane</location>
        <topology evidence="1">Single-pass membrane protein</topology>
    </subcellularLocation>
</comment>
<dbReference type="GeneID" id="116222958"/>
<feature type="transmembrane region" description="Helical" evidence="5">
    <location>
        <begin position="62"/>
        <end position="79"/>
    </location>
</feature>